<dbReference type="Pfam" id="PF01339">
    <property type="entry name" value="CheB_methylest"/>
    <property type="match status" value="1"/>
</dbReference>
<dbReference type="RefSeq" id="WP_369331205.1">
    <property type="nucleotide sequence ID" value="NZ_JAULBC010000007.1"/>
</dbReference>
<dbReference type="GO" id="GO:0032259">
    <property type="term" value="P:methylation"/>
    <property type="evidence" value="ECO:0007669"/>
    <property type="project" value="UniProtKB-KW"/>
</dbReference>
<dbReference type="EMBL" id="JAULBC010000007">
    <property type="protein sequence ID" value="MEX6689797.1"/>
    <property type="molecule type" value="Genomic_DNA"/>
</dbReference>
<dbReference type="SMART" id="SM00086">
    <property type="entry name" value="PAC"/>
    <property type="match status" value="2"/>
</dbReference>
<feature type="domain" description="Histidine kinase" evidence="5">
    <location>
        <begin position="1453"/>
        <end position="1667"/>
    </location>
</feature>
<dbReference type="PROSITE" id="PS50113">
    <property type="entry name" value="PAC"/>
    <property type="match status" value="2"/>
</dbReference>
<dbReference type="InterPro" id="IPR036097">
    <property type="entry name" value="HisK_dim/P_sf"/>
</dbReference>
<evidence type="ECO:0000259" key="7">
    <source>
        <dbReference type="PROSITE" id="PS50113"/>
    </source>
</evidence>
<dbReference type="Proteomes" id="UP001560573">
    <property type="component" value="Unassembled WGS sequence"/>
</dbReference>
<dbReference type="CDD" id="cd00082">
    <property type="entry name" value="HisKA"/>
    <property type="match status" value="1"/>
</dbReference>
<dbReference type="PANTHER" id="PTHR24422:SF27">
    <property type="entry name" value="PROTEIN-GLUTAMATE O-METHYLTRANSFERASE"/>
    <property type="match status" value="1"/>
</dbReference>
<dbReference type="GO" id="GO:0008168">
    <property type="term" value="F:methyltransferase activity"/>
    <property type="evidence" value="ECO:0007669"/>
    <property type="project" value="UniProtKB-KW"/>
</dbReference>
<keyword evidence="10" id="KW-0808">Transferase</keyword>
<dbReference type="CDD" id="cd02440">
    <property type="entry name" value="AdoMet_MTases"/>
    <property type="match status" value="1"/>
</dbReference>
<dbReference type="InterPro" id="IPR022641">
    <property type="entry name" value="CheR_N"/>
</dbReference>
<dbReference type="InterPro" id="IPR036890">
    <property type="entry name" value="HATPase_C_sf"/>
</dbReference>
<keyword evidence="11" id="KW-1185">Reference proteome</keyword>
<feature type="domain" description="CheR-type methyltransferase" evidence="9">
    <location>
        <begin position="216"/>
        <end position="498"/>
    </location>
</feature>
<sequence>MKSSDQSNEGNESEINKPERHGFLIAGVGASAGGILALKNFFAHVPADSGIAYVVILHLSPDHDSKLAEVLQQTAKIPVSQVTEKTTVKPNRVYVVPPNQHLSMKNDEIIVSQNMQVADRRAPIDIFFRTLAESQGANAVCVVLSGTGANGSMGLKHIKEKGGAAFVQNPREAEFNEMPRNAISTDMVDAILPVAEIPGKILAYKNNLGTVHISIDAGKRPEDQQNALREIFTQLRIKTGHDFTNYKRPTLIRRIERRITVKNLPDLQSYATYIQQHPEETTALLKDLLISVTNFFRDKKAFEAIQAEVLPPIIHQKNAEEQVRIWVAGCATGEEAYSMAIMCAEQTLNVIDAPKIQIFATDIDEDAIAHAREGFYTINDAADVSAERLRRFFNKEGDGYRVRREIREMVLFANHNFIKDPPFSHLDLVACRNVLIYLNRSAQERVLETFHFALNPEGYLFLGTSESADGMNNLYTIYSREHHIFKSRQVSMRAYPVPDSVPMLRIEQSTALESAKEKNHRTLERITYGDLHLRLLEQYAPPSVVINEEYDIVHLSDRISPYLQLGGGEPSQNLLKLVRQELRLELRSALYQAIQQRTAVDAKGLRVKIENRIETINLHVRPVLRDKDIARGFILVIFEKTEEEPDNKEIVISSELAVSQHLEEELMRLKSQLRSSNEQHEFQAEELKASNEELQAMNEELRSAAEELETSKEELQSMNEELRTVNQELKVKIEETSFTSNNLQNLINSANIGTIFLDRSLRIALFTPAIREIFNLIPADYGRPLSDITHKLEYNYLLDDADTVLEKLNTIEREVTTADGRDYIMRVLPYRTTEDQINGVVITFIDIHTRKQAEEALRQSERKYRTLFNSIDEGFSTVEVIFNETQTPVDYRFIVVNPAFERQTGLNNAVGKRIREIAPLHESFWFEIFGKVALTGEPQRFENHSREQGHYYDVYAFRIGEPSERLVGVLFNDITERKKAEKVLHNSAVHHTFLLKLNDALRNVTDAGEIMSKSAMLLGNHLLADNVGYAEMDTKGEQLTIQNDWVYEQMPSLAGTYNLNNFGELGKKFQSGHTIISREASLDDRKDLAAGFQSTQLATSVITPLNKSGKLVSILFVHQKNAREWTEEEVKIIEEVANRTWLFVKQARTEENLRQSEAQTAFLLKFNDRVRGADPHTVLSTALQMLGEHLNVSRVGYGEVNKDQQHVSVEMDWTNGSLPHMEGAVDISAFSSSALEKFHSNLSWSRENGVVSRATNEVALPEVSDATAAAYVPVVKKGSWVALLFVHHAQPRAWTSFETDLMREVADRTMSAIERAKIQTELIESEERVRLATDVAKMFSWEYDFKTKTIKYSENTARITGLQPHENFDENIRFIHRDDQSLITKNIELAIRTNGRFDFEIRLKRGEARSEWYRISGAVIKDRTDKPLRAVGVAQNITEQKALQQQKDDFIGIASHELKTPVTSIKTYTEVLQELFEKAKDMEKADLMHKLDEQVDRLTELIKALLDTTKIAEGQLPLIKERLDLNTVLSEEIHELTAVANKHHIVFNPGKIKPVEIDRERINQVISNLVTNAIKYSPEGSEIVVTSEEYQKGVKVTIRDQGIGIAPELLEKVFERFFRVNNSQVNTFPGMGLGLYITAGIINRHNGTVHVESKVGEGSIFYFTLPY</sequence>
<dbReference type="SUPFAM" id="SSF47384">
    <property type="entry name" value="Homodimeric domain of signal transducing histidine kinase"/>
    <property type="match status" value="1"/>
</dbReference>
<reference evidence="10 11" key="1">
    <citation type="submission" date="2023-07" db="EMBL/GenBank/DDBJ databases">
        <authorList>
            <person name="Lian W.-H."/>
        </authorList>
    </citation>
    <scope>NUCLEOTIDE SEQUENCE [LARGE SCALE GENOMIC DNA]</scope>
    <source>
        <strain evidence="10 11">SYSU DXS3180</strain>
    </source>
</reference>
<dbReference type="InterPro" id="IPR013655">
    <property type="entry name" value="PAS_fold_3"/>
</dbReference>
<dbReference type="InterPro" id="IPR029016">
    <property type="entry name" value="GAF-like_dom_sf"/>
</dbReference>
<feature type="coiled-coil region" evidence="4">
    <location>
        <begin position="659"/>
        <end position="735"/>
    </location>
</feature>
<feature type="domain" description="PAS" evidence="6">
    <location>
        <begin position="1325"/>
        <end position="1394"/>
    </location>
</feature>
<dbReference type="InterPro" id="IPR001610">
    <property type="entry name" value="PAC"/>
</dbReference>
<dbReference type="SUPFAM" id="SSF55781">
    <property type="entry name" value="GAF domain-like"/>
    <property type="match status" value="2"/>
</dbReference>
<dbReference type="Gene3D" id="3.40.50.180">
    <property type="entry name" value="Methylesterase CheB, C-terminal domain"/>
    <property type="match status" value="1"/>
</dbReference>
<dbReference type="PRINTS" id="PR00996">
    <property type="entry name" value="CHERMTFRASE"/>
</dbReference>
<dbReference type="PROSITE" id="PS50109">
    <property type="entry name" value="HIS_KIN"/>
    <property type="match status" value="1"/>
</dbReference>
<dbReference type="InterPro" id="IPR000700">
    <property type="entry name" value="PAS-assoc_C"/>
</dbReference>
<dbReference type="SUPFAM" id="SSF55874">
    <property type="entry name" value="ATPase domain of HSP90 chaperone/DNA topoisomerase II/histidine kinase"/>
    <property type="match status" value="1"/>
</dbReference>
<evidence type="ECO:0000313" key="10">
    <source>
        <dbReference type="EMBL" id="MEX6689797.1"/>
    </source>
</evidence>
<dbReference type="InterPro" id="IPR005467">
    <property type="entry name" value="His_kinase_dom"/>
</dbReference>
<dbReference type="SUPFAM" id="SSF52738">
    <property type="entry name" value="Methylesterase CheB, C-terminal domain"/>
    <property type="match status" value="1"/>
</dbReference>
<dbReference type="Pfam" id="PF01590">
    <property type="entry name" value="GAF"/>
    <property type="match status" value="1"/>
</dbReference>
<dbReference type="SUPFAM" id="SSF53335">
    <property type="entry name" value="S-adenosyl-L-methionine-dependent methyltransferases"/>
    <property type="match status" value="1"/>
</dbReference>
<dbReference type="NCBIfam" id="TIGR00229">
    <property type="entry name" value="sensory_box"/>
    <property type="match status" value="2"/>
</dbReference>
<dbReference type="Gene3D" id="3.30.450.40">
    <property type="match status" value="2"/>
</dbReference>
<dbReference type="Pfam" id="PF01739">
    <property type="entry name" value="CheR"/>
    <property type="match status" value="1"/>
</dbReference>
<dbReference type="InterPro" id="IPR000673">
    <property type="entry name" value="Sig_transdc_resp-reg_Me-estase"/>
</dbReference>
<dbReference type="Gene3D" id="1.10.287.130">
    <property type="match status" value="1"/>
</dbReference>
<dbReference type="InterPro" id="IPR050903">
    <property type="entry name" value="Bact_Chemotaxis_MeTrfase"/>
</dbReference>
<dbReference type="PROSITE" id="PS50122">
    <property type="entry name" value="CHEB"/>
    <property type="match status" value="1"/>
</dbReference>
<dbReference type="InterPro" id="IPR003594">
    <property type="entry name" value="HATPase_dom"/>
</dbReference>
<proteinExistence type="predicted"/>
<gene>
    <name evidence="10" type="ORF">QTN47_19985</name>
</gene>
<feature type="domain" description="PAC" evidence="7">
    <location>
        <begin position="1397"/>
        <end position="1449"/>
    </location>
</feature>
<evidence type="ECO:0000313" key="11">
    <source>
        <dbReference type="Proteomes" id="UP001560573"/>
    </source>
</evidence>
<dbReference type="SUPFAM" id="SSF47757">
    <property type="entry name" value="Chemotaxis receptor methyltransferase CheR, N-terminal domain"/>
    <property type="match status" value="1"/>
</dbReference>
<feature type="domain" description="PAC" evidence="7">
    <location>
        <begin position="809"/>
        <end position="859"/>
    </location>
</feature>
<evidence type="ECO:0000256" key="1">
    <source>
        <dbReference type="ARBA" id="ARBA00000085"/>
    </source>
</evidence>
<dbReference type="PROSITE" id="PS50123">
    <property type="entry name" value="CHER"/>
    <property type="match status" value="1"/>
</dbReference>
<dbReference type="SUPFAM" id="SSF55785">
    <property type="entry name" value="PYP-like sensor domain (PAS domain)"/>
    <property type="match status" value="3"/>
</dbReference>
<dbReference type="InterPro" id="IPR035965">
    <property type="entry name" value="PAS-like_dom_sf"/>
</dbReference>
<comment type="caution">
    <text evidence="10">The sequence shown here is derived from an EMBL/GenBank/DDBJ whole genome shotgun (WGS) entry which is preliminary data.</text>
</comment>
<dbReference type="Pfam" id="PF13596">
    <property type="entry name" value="PAS_10"/>
    <property type="match status" value="1"/>
</dbReference>
<evidence type="ECO:0000256" key="2">
    <source>
        <dbReference type="ARBA" id="ARBA00012438"/>
    </source>
</evidence>
<dbReference type="InterPro" id="IPR003018">
    <property type="entry name" value="GAF"/>
</dbReference>
<dbReference type="SMART" id="SM00091">
    <property type="entry name" value="PAS"/>
    <property type="match status" value="3"/>
</dbReference>
<evidence type="ECO:0000259" key="8">
    <source>
        <dbReference type="PROSITE" id="PS50122"/>
    </source>
</evidence>
<comment type="caution">
    <text evidence="3">Lacks conserved residue(s) required for the propagation of feature annotation.</text>
</comment>
<dbReference type="InterPro" id="IPR003661">
    <property type="entry name" value="HisK_dim/P_dom"/>
</dbReference>
<dbReference type="SMART" id="SM00387">
    <property type="entry name" value="HATPase_c"/>
    <property type="match status" value="1"/>
</dbReference>
<keyword evidence="4" id="KW-0175">Coiled coil</keyword>
<dbReference type="Gene3D" id="3.40.50.150">
    <property type="entry name" value="Vaccinia Virus protein VP39"/>
    <property type="match status" value="1"/>
</dbReference>
<dbReference type="Pfam" id="PF08447">
    <property type="entry name" value="PAS_3"/>
    <property type="match status" value="1"/>
</dbReference>
<dbReference type="Gene3D" id="3.30.565.10">
    <property type="entry name" value="Histidine kinase-like ATPase, C-terminal domain"/>
    <property type="match status" value="1"/>
</dbReference>
<organism evidence="10 11">
    <name type="scientific">Danxiaibacter flavus</name>
    <dbReference type="NCBI Taxonomy" id="3049108"/>
    <lineage>
        <taxon>Bacteria</taxon>
        <taxon>Pseudomonadati</taxon>
        <taxon>Bacteroidota</taxon>
        <taxon>Chitinophagia</taxon>
        <taxon>Chitinophagales</taxon>
        <taxon>Chitinophagaceae</taxon>
        <taxon>Danxiaibacter</taxon>
    </lineage>
</organism>
<dbReference type="SMART" id="SM00065">
    <property type="entry name" value="GAF"/>
    <property type="match status" value="2"/>
</dbReference>
<dbReference type="InterPro" id="IPR029063">
    <property type="entry name" value="SAM-dependent_MTases_sf"/>
</dbReference>
<evidence type="ECO:0000259" key="6">
    <source>
        <dbReference type="PROSITE" id="PS50112"/>
    </source>
</evidence>
<dbReference type="CDD" id="cd16434">
    <property type="entry name" value="CheB-CheR_fusion"/>
    <property type="match status" value="1"/>
</dbReference>
<keyword evidence="10" id="KW-0489">Methyltransferase</keyword>
<name>A0ABV3ZIV7_9BACT</name>
<dbReference type="InterPro" id="IPR000780">
    <property type="entry name" value="CheR_MeTrfase"/>
</dbReference>
<dbReference type="EC" id="2.7.13.3" evidence="2"/>
<feature type="domain" description="CheB-type methylesterase" evidence="8">
    <location>
        <begin position="19"/>
        <end position="208"/>
    </location>
</feature>
<accession>A0ABV3ZIV7</accession>
<dbReference type="InterPro" id="IPR022642">
    <property type="entry name" value="CheR_C"/>
</dbReference>
<dbReference type="InterPro" id="IPR035909">
    <property type="entry name" value="CheB_C"/>
</dbReference>
<evidence type="ECO:0000259" key="9">
    <source>
        <dbReference type="PROSITE" id="PS50123"/>
    </source>
</evidence>
<dbReference type="Pfam" id="PF13188">
    <property type="entry name" value="PAS_8"/>
    <property type="match status" value="1"/>
</dbReference>
<dbReference type="Pfam" id="PF03705">
    <property type="entry name" value="CheR_N"/>
    <property type="match status" value="1"/>
</dbReference>
<evidence type="ECO:0000259" key="5">
    <source>
        <dbReference type="PROSITE" id="PS50109"/>
    </source>
</evidence>
<dbReference type="Pfam" id="PF00512">
    <property type="entry name" value="HisKA"/>
    <property type="match status" value="1"/>
</dbReference>
<evidence type="ECO:0000256" key="4">
    <source>
        <dbReference type="SAM" id="Coils"/>
    </source>
</evidence>
<dbReference type="CDD" id="cd00130">
    <property type="entry name" value="PAS"/>
    <property type="match status" value="1"/>
</dbReference>
<dbReference type="SMART" id="SM00138">
    <property type="entry name" value="MeTrc"/>
    <property type="match status" value="1"/>
</dbReference>
<dbReference type="InterPro" id="IPR000014">
    <property type="entry name" value="PAS"/>
</dbReference>
<protein>
    <recommendedName>
        <fullName evidence="2">histidine kinase</fullName>
        <ecNumber evidence="2">2.7.13.3</ecNumber>
    </recommendedName>
</protein>
<dbReference type="Pfam" id="PF02518">
    <property type="entry name" value="HATPase_c"/>
    <property type="match status" value="1"/>
</dbReference>
<feature type="coiled-coil region" evidence="4">
    <location>
        <begin position="1465"/>
        <end position="1508"/>
    </location>
</feature>
<evidence type="ECO:0000256" key="3">
    <source>
        <dbReference type="PROSITE-ProRule" id="PRU00050"/>
    </source>
</evidence>
<comment type="catalytic activity">
    <reaction evidence="1">
        <text>ATP + protein L-histidine = ADP + protein N-phospho-L-histidine.</text>
        <dbReference type="EC" id="2.7.13.3"/>
    </reaction>
</comment>
<dbReference type="Gene3D" id="3.30.450.20">
    <property type="entry name" value="PAS domain"/>
    <property type="match status" value="3"/>
</dbReference>
<dbReference type="SMART" id="SM00388">
    <property type="entry name" value="HisKA"/>
    <property type="match status" value="1"/>
</dbReference>
<dbReference type="PROSITE" id="PS50112">
    <property type="entry name" value="PAS"/>
    <property type="match status" value="1"/>
</dbReference>
<dbReference type="PANTHER" id="PTHR24422">
    <property type="entry name" value="CHEMOTAXIS PROTEIN METHYLTRANSFERASE"/>
    <property type="match status" value="1"/>
</dbReference>